<evidence type="ECO:0000259" key="5">
    <source>
        <dbReference type="Pfam" id="PF06441"/>
    </source>
</evidence>
<organism evidence="6 7">
    <name type="scientific">Pseudofrankia inefficax (strain DSM 45817 / CECT 9037 / DDB 130130 / EuI1c)</name>
    <name type="common">Frankia inefficax</name>
    <dbReference type="NCBI Taxonomy" id="298654"/>
    <lineage>
        <taxon>Bacteria</taxon>
        <taxon>Bacillati</taxon>
        <taxon>Actinomycetota</taxon>
        <taxon>Actinomycetes</taxon>
        <taxon>Frankiales</taxon>
        <taxon>Frankiaceae</taxon>
        <taxon>Pseudofrankia</taxon>
    </lineage>
</organism>
<dbReference type="SUPFAM" id="SSF53474">
    <property type="entry name" value="alpha/beta-Hydrolases"/>
    <property type="match status" value="1"/>
</dbReference>
<keyword evidence="2" id="KW-0058">Aromatic hydrocarbons catabolism</keyword>
<dbReference type="RefSeq" id="WP_013425779.1">
    <property type="nucleotide sequence ID" value="NC_014666.1"/>
</dbReference>
<feature type="active site" description="Proton acceptor" evidence="4">
    <location>
        <position position="367"/>
    </location>
</feature>
<evidence type="ECO:0000313" key="6">
    <source>
        <dbReference type="EMBL" id="ADP82661.1"/>
    </source>
</evidence>
<dbReference type="GO" id="GO:0097176">
    <property type="term" value="P:epoxide metabolic process"/>
    <property type="evidence" value="ECO:0007669"/>
    <property type="project" value="TreeGrafter"/>
</dbReference>
<dbReference type="Proteomes" id="UP000002484">
    <property type="component" value="Chromosome"/>
</dbReference>
<reference evidence="6 7" key="1">
    <citation type="submission" date="2010-10" db="EMBL/GenBank/DDBJ databases">
        <title>Complete sequence of Frankia sp. EuI1c.</title>
        <authorList>
            <consortium name="US DOE Joint Genome Institute"/>
            <person name="Lucas S."/>
            <person name="Copeland A."/>
            <person name="Lapidus A."/>
            <person name="Cheng J.-F."/>
            <person name="Bruce D."/>
            <person name="Goodwin L."/>
            <person name="Pitluck S."/>
            <person name="Chertkov O."/>
            <person name="Detter J.C."/>
            <person name="Han C."/>
            <person name="Tapia R."/>
            <person name="Land M."/>
            <person name="Hauser L."/>
            <person name="Jeffries C."/>
            <person name="Kyrpides N."/>
            <person name="Ivanova N."/>
            <person name="Mikhailova N."/>
            <person name="Beauchemin N."/>
            <person name="Sen A."/>
            <person name="Sur S.A."/>
            <person name="Gtari M."/>
            <person name="Wall L."/>
            <person name="Tisa L."/>
            <person name="Woyke T."/>
        </authorList>
    </citation>
    <scope>NUCLEOTIDE SEQUENCE [LARGE SCALE GENOMIC DNA]</scope>
    <source>
        <strain evidence="7">DSM 45817 / CECT 9037 / EuI1c</strain>
    </source>
</reference>
<sequence>MTEPAGAEITPFKVSVPDADVLDLKRRLTATRWPEKEPVGDWTQGVPLAWLRDLCAYWADGYDWRRCEARLNAHDQFVTTIDGLDIHFLHVRSPNPDALPLLLTHGWPGSVVEFLDVIETLTDPEAHGGDQADAFHLVIPSLPGYGFSARPTAPGWGVDRTAAAWATLMARLGYDRYAAQGGDWGSAVTSALAAHDKEHLVGIHLNFVVIGPPSGEKDFTEEELASLTAGAEHLQWGTGYSTQQSTRPQTLAYGLVDSPVAQCAWIAEKFWAWCDHDGDPYTALSRDQMLDDISLYWFTATGGSSARMYWEAGLSRQGGGSETFRREVAVPSALSLFPGEIFKPSRRWVERAFSDLRFYERPDHGGHFAAFEQPAIFTDQLRRAFRTMR</sequence>
<evidence type="ECO:0000313" key="7">
    <source>
        <dbReference type="Proteomes" id="UP000002484"/>
    </source>
</evidence>
<feature type="domain" description="Epoxide hydrolase N-terminal" evidence="5">
    <location>
        <begin position="9"/>
        <end position="114"/>
    </location>
</feature>
<dbReference type="InParanoid" id="E3IY63"/>
<feature type="active site" description="Proton donor" evidence="4">
    <location>
        <position position="309"/>
    </location>
</feature>
<dbReference type="PANTHER" id="PTHR21661:SF35">
    <property type="entry name" value="EPOXIDE HYDROLASE"/>
    <property type="match status" value="1"/>
</dbReference>
<dbReference type="KEGG" id="fri:FraEuI1c_4669"/>
<dbReference type="PANTHER" id="PTHR21661">
    <property type="entry name" value="EPOXIDE HYDROLASE 1-RELATED"/>
    <property type="match status" value="1"/>
</dbReference>
<keyword evidence="7" id="KW-1185">Reference proteome</keyword>
<dbReference type="STRING" id="298654.FraEuI1c_4669"/>
<dbReference type="InterPro" id="IPR010497">
    <property type="entry name" value="Epoxide_hydro_N"/>
</dbReference>
<evidence type="ECO:0000256" key="1">
    <source>
        <dbReference type="ARBA" id="ARBA00010088"/>
    </source>
</evidence>
<gene>
    <name evidence="6" type="ordered locus">FraEuI1c_4669</name>
</gene>
<dbReference type="PIRSF" id="PIRSF001112">
    <property type="entry name" value="Epoxide_hydrolase"/>
    <property type="match status" value="1"/>
</dbReference>
<dbReference type="Pfam" id="PF06441">
    <property type="entry name" value="EHN"/>
    <property type="match status" value="1"/>
</dbReference>
<dbReference type="HOGENOM" id="CLU_019414_0_1_11"/>
<name>E3IY63_PSEI1</name>
<accession>E3IY63</accession>
<dbReference type="AlphaFoldDB" id="E3IY63"/>
<dbReference type="EMBL" id="CP002299">
    <property type="protein sequence ID" value="ADP82661.1"/>
    <property type="molecule type" value="Genomic_DNA"/>
</dbReference>
<protein>
    <submittedName>
        <fullName evidence="6">Epoxide hydrolase domain protein</fullName>
    </submittedName>
</protein>
<proteinExistence type="inferred from homology"/>
<feature type="active site" description="Nucleophile" evidence="4">
    <location>
        <position position="183"/>
    </location>
</feature>
<keyword evidence="3 6" id="KW-0378">Hydrolase</keyword>
<dbReference type="InterPro" id="IPR016292">
    <property type="entry name" value="Epoxide_hydrolase"/>
</dbReference>
<dbReference type="PRINTS" id="PR00412">
    <property type="entry name" value="EPOXHYDRLASE"/>
</dbReference>
<comment type="similarity">
    <text evidence="1">Belongs to the peptidase S33 family.</text>
</comment>
<dbReference type="Gene3D" id="3.40.50.1820">
    <property type="entry name" value="alpha/beta hydrolase"/>
    <property type="match status" value="1"/>
</dbReference>
<dbReference type="InterPro" id="IPR000639">
    <property type="entry name" value="Epox_hydrolase-like"/>
</dbReference>
<dbReference type="InterPro" id="IPR029058">
    <property type="entry name" value="AB_hydrolase_fold"/>
</dbReference>
<dbReference type="GO" id="GO:0004301">
    <property type="term" value="F:epoxide hydrolase activity"/>
    <property type="evidence" value="ECO:0007669"/>
    <property type="project" value="TreeGrafter"/>
</dbReference>
<evidence type="ECO:0000256" key="2">
    <source>
        <dbReference type="ARBA" id="ARBA00022797"/>
    </source>
</evidence>
<dbReference type="eggNOG" id="COG0596">
    <property type="taxonomic scope" value="Bacteria"/>
</dbReference>
<evidence type="ECO:0000256" key="3">
    <source>
        <dbReference type="ARBA" id="ARBA00022801"/>
    </source>
</evidence>
<dbReference type="OrthoDB" id="27092at2"/>
<evidence type="ECO:0000256" key="4">
    <source>
        <dbReference type="PIRSR" id="PIRSR001112-1"/>
    </source>
</evidence>